<dbReference type="RefSeq" id="WP_201688992.1">
    <property type="nucleotide sequence ID" value="NZ_JAEQND010000005.1"/>
</dbReference>
<dbReference type="Proteomes" id="UP000622707">
    <property type="component" value="Unassembled WGS sequence"/>
</dbReference>
<sequence>MPTRRASQSASVSTIISAAEQQGLLFDGELGPPSAGEATGSSDGVWSIRSLVPRAALSLFLGEERPCVMTSDALGLGDDSYWVIGYQVADTQHRFVLPLVGAQVAEMLESVSSKGIVLQLRADGIETQHHARLDVSRELAAALRAKHTHDTSPATVLPAMLLTTAGLLRPQSLRPAHGTPIPKNVSVTGVLPLDVWS</sequence>
<name>A0ABS1JPF5_9BURK</name>
<gene>
    <name evidence="1" type="ORF">JI746_09860</name>
</gene>
<protein>
    <submittedName>
        <fullName evidence="1">Uncharacterized protein</fullName>
    </submittedName>
</protein>
<comment type="caution">
    <text evidence="1">The sequence shown here is derived from an EMBL/GenBank/DDBJ whole genome shotgun (WGS) entry which is preliminary data.</text>
</comment>
<keyword evidence="2" id="KW-1185">Reference proteome</keyword>
<reference evidence="1 2" key="1">
    <citation type="journal article" date="2017" name="Int. J. Syst. Evol. Microbiol.">
        <title>Ramlibacter alkalitolerans sp. nov., alkali-tolerant bacterium isolated from soil of ginseng.</title>
        <authorList>
            <person name="Lee D.H."/>
            <person name="Cha C.J."/>
        </authorList>
    </citation>
    <scope>NUCLEOTIDE SEQUENCE [LARGE SCALE GENOMIC DNA]</scope>
    <source>
        <strain evidence="1 2">KACC 19305</strain>
    </source>
</reference>
<evidence type="ECO:0000313" key="1">
    <source>
        <dbReference type="EMBL" id="MBL0425415.1"/>
    </source>
</evidence>
<dbReference type="EMBL" id="JAEQND010000005">
    <property type="protein sequence ID" value="MBL0425415.1"/>
    <property type="molecule type" value="Genomic_DNA"/>
</dbReference>
<evidence type="ECO:0000313" key="2">
    <source>
        <dbReference type="Proteomes" id="UP000622707"/>
    </source>
</evidence>
<organism evidence="1 2">
    <name type="scientific">Ramlibacter alkalitolerans</name>
    <dbReference type="NCBI Taxonomy" id="2039631"/>
    <lineage>
        <taxon>Bacteria</taxon>
        <taxon>Pseudomonadati</taxon>
        <taxon>Pseudomonadota</taxon>
        <taxon>Betaproteobacteria</taxon>
        <taxon>Burkholderiales</taxon>
        <taxon>Comamonadaceae</taxon>
        <taxon>Ramlibacter</taxon>
    </lineage>
</organism>
<proteinExistence type="predicted"/>
<accession>A0ABS1JPF5</accession>